<feature type="transmembrane region" description="Helical" evidence="1">
    <location>
        <begin position="21"/>
        <end position="42"/>
    </location>
</feature>
<accession>A0ABD6B127</accession>
<gene>
    <name evidence="2" type="ORF">ACFSBT_20765</name>
</gene>
<evidence type="ECO:0000313" key="2">
    <source>
        <dbReference type="EMBL" id="MFD1515719.1"/>
    </source>
</evidence>
<dbReference type="Proteomes" id="UP001597187">
    <property type="component" value="Unassembled WGS sequence"/>
</dbReference>
<evidence type="ECO:0000313" key="3">
    <source>
        <dbReference type="Proteomes" id="UP001597187"/>
    </source>
</evidence>
<dbReference type="EMBL" id="JBHUDC010000010">
    <property type="protein sequence ID" value="MFD1515719.1"/>
    <property type="molecule type" value="Genomic_DNA"/>
</dbReference>
<name>A0ABD6B127_9EURY</name>
<dbReference type="AlphaFoldDB" id="A0ABD6B127"/>
<evidence type="ECO:0000256" key="1">
    <source>
        <dbReference type="SAM" id="Phobius"/>
    </source>
</evidence>
<comment type="caution">
    <text evidence="2">The sequence shown here is derived from an EMBL/GenBank/DDBJ whole genome shotgun (WGS) entry which is preliminary data.</text>
</comment>
<dbReference type="RefSeq" id="WP_250875643.1">
    <property type="nucleotide sequence ID" value="NZ_JALXFV010000010.1"/>
</dbReference>
<feature type="transmembrane region" description="Helical" evidence="1">
    <location>
        <begin position="54"/>
        <end position="73"/>
    </location>
</feature>
<organism evidence="2 3">
    <name type="scientific">Halomarina rubra</name>
    <dbReference type="NCBI Taxonomy" id="2071873"/>
    <lineage>
        <taxon>Archaea</taxon>
        <taxon>Methanobacteriati</taxon>
        <taxon>Methanobacteriota</taxon>
        <taxon>Stenosarchaea group</taxon>
        <taxon>Halobacteria</taxon>
        <taxon>Halobacteriales</taxon>
        <taxon>Natronomonadaceae</taxon>
        <taxon>Halomarina</taxon>
    </lineage>
</organism>
<sequence>MSDVEETGLFRWSQMPDPQKMAIAMTFALGSLSMLVGLNFAHMVYTGETTDMDGILWCSVGGALLLISGRTYFEDVW</sequence>
<reference evidence="2 3" key="1">
    <citation type="journal article" date="2019" name="Int. J. Syst. Evol. Microbiol.">
        <title>The Global Catalogue of Microorganisms (GCM) 10K type strain sequencing project: providing services to taxonomists for standard genome sequencing and annotation.</title>
        <authorList>
            <consortium name="The Broad Institute Genomics Platform"/>
            <consortium name="The Broad Institute Genome Sequencing Center for Infectious Disease"/>
            <person name="Wu L."/>
            <person name="Ma J."/>
        </authorList>
    </citation>
    <scope>NUCLEOTIDE SEQUENCE [LARGE SCALE GENOMIC DNA]</scope>
    <source>
        <strain evidence="2 3">CGMCC 1.12563</strain>
    </source>
</reference>
<keyword evidence="3" id="KW-1185">Reference proteome</keyword>
<proteinExistence type="predicted"/>
<keyword evidence="1" id="KW-1133">Transmembrane helix</keyword>
<keyword evidence="1" id="KW-0472">Membrane</keyword>
<protein>
    <submittedName>
        <fullName evidence="2">Uncharacterized protein</fullName>
    </submittedName>
</protein>
<keyword evidence="1" id="KW-0812">Transmembrane</keyword>